<dbReference type="Proteomes" id="UP000663193">
    <property type="component" value="Chromosome 5"/>
</dbReference>
<evidence type="ECO:0000256" key="9">
    <source>
        <dbReference type="SAM" id="MobiDB-lite"/>
    </source>
</evidence>
<dbReference type="InterPro" id="IPR001525">
    <property type="entry name" value="C5_MeTfrase"/>
</dbReference>
<proteinExistence type="inferred from homology"/>
<protein>
    <recommendedName>
        <fullName evidence="2">DNA (cytosine-5-)-methyltransferase</fullName>
        <ecNumber evidence="2">2.1.1.37</ecNumber>
    </recommendedName>
</protein>
<dbReference type="InterPro" id="IPR057215">
    <property type="entry name" value="DUF7893"/>
</dbReference>
<keyword evidence="3 8" id="KW-0489">Methyltransferase</keyword>
<dbReference type="FunFam" id="3.40.50.150:FF:000528">
    <property type="entry name" value="DNA methyltransferase Dim-2"/>
    <property type="match status" value="1"/>
</dbReference>
<evidence type="ECO:0000313" key="11">
    <source>
        <dbReference type="EMBL" id="QRC95341.1"/>
    </source>
</evidence>
<feature type="region of interest" description="Disordered" evidence="9">
    <location>
        <begin position="1"/>
        <end position="31"/>
    </location>
</feature>
<dbReference type="SUPFAM" id="SSF53335">
    <property type="entry name" value="S-adenosyl-L-methionine-dependent methyltransferases"/>
    <property type="match status" value="1"/>
</dbReference>
<dbReference type="InterPro" id="IPR029063">
    <property type="entry name" value="SAM-dependent_MTases_sf"/>
</dbReference>
<dbReference type="Gene3D" id="2.30.30.490">
    <property type="match status" value="1"/>
</dbReference>
<name>A0A7U2I0I2_PHANO</name>
<gene>
    <name evidence="11" type="ORF">JI435_030390</name>
</gene>
<dbReference type="GO" id="GO:0005634">
    <property type="term" value="C:nucleus"/>
    <property type="evidence" value="ECO:0007669"/>
    <property type="project" value="UniProtKB-SubCell"/>
</dbReference>
<dbReference type="PANTHER" id="PTHR10629">
    <property type="entry name" value="CYTOSINE-SPECIFIC METHYLTRANSFERASE"/>
    <property type="match status" value="1"/>
</dbReference>
<dbReference type="Pfam" id="PF00145">
    <property type="entry name" value="DNA_methylase"/>
    <property type="match status" value="1"/>
</dbReference>
<feature type="region of interest" description="Disordered" evidence="9">
    <location>
        <begin position="1110"/>
        <end position="1146"/>
    </location>
</feature>
<dbReference type="GO" id="GO:0003886">
    <property type="term" value="F:DNA (cytosine-5-)-methyltransferase activity"/>
    <property type="evidence" value="ECO:0007669"/>
    <property type="project" value="UniProtKB-EC"/>
</dbReference>
<keyword evidence="6" id="KW-0238">DNA-binding</keyword>
<reference evidence="12" key="1">
    <citation type="journal article" date="2021" name="BMC Genomics">
        <title>Chromosome-level genome assembly and manually-curated proteome of model necrotroph Parastagonospora nodorum Sn15 reveals a genome-wide trove of candidate effector homologs, and redundancy of virulence-related functions within an accessory chromosome.</title>
        <authorList>
            <person name="Bertazzoni S."/>
            <person name="Jones D.A.B."/>
            <person name="Phan H.T."/>
            <person name="Tan K.-C."/>
            <person name="Hane J.K."/>
        </authorList>
    </citation>
    <scope>NUCLEOTIDE SEQUENCE [LARGE SCALE GENOMIC DNA]</scope>
    <source>
        <strain evidence="12">SN15 / ATCC MYA-4574 / FGSC 10173)</strain>
    </source>
</reference>
<feature type="region of interest" description="Disordered" evidence="9">
    <location>
        <begin position="1172"/>
        <end position="1270"/>
    </location>
</feature>
<evidence type="ECO:0000256" key="1">
    <source>
        <dbReference type="ARBA" id="ARBA00004123"/>
    </source>
</evidence>
<evidence type="ECO:0000256" key="4">
    <source>
        <dbReference type="ARBA" id="ARBA00022679"/>
    </source>
</evidence>
<accession>A0A7U2I0I2</accession>
<keyword evidence="7" id="KW-0539">Nucleus</keyword>
<comment type="subcellular location">
    <subcellularLocation>
        <location evidence="1">Nucleus</location>
    </subcellularLocation>
</comment>
<dbReference type="Gene3D" id="3.90.120.10">
    <property type="entry name" value="DNA Methylase, subunit A, domain 2"/>
    <property type="match status" value="1"/>
</dbReference>
<feature type="domain" description="BAH" evidence="10">
    <location>
        <begin position="365"/>
        <end position="486"/>
    </location>
</feature>
<dbReference type="InterPro" id="IPR001025">
    <property type="entry name" value="BAH_dom"/>
</dbReference>
<dbReference type="InterPro" id="IPR043151">
    <property type="entry name" value="BAH_sf"/>
</dbReference>
<evidence type="ECO:0000256" key="6">
    <source>
        <dbReference type="ARBA" id="ARBA00023125"/>
    </source>
</evidence>
<dbReference type="OMA" id="TFDVIWY"/>
<keyword evidence="5 8" id="KW-0949">S-adenosyl-L-methionine</keyword>
<dbReference type="GO" id="GO:0003677">
    <property type="term" value="F:DNA binding"/>
    <property type="evidence" value="ECO:0007669"/>
    <property type="project" value="UniProtKB-KW"/>
</dbReference>
<evidence type="ECO:0000259" key="10">
    <source>
        <dbReference type="PROSITE" id="PS51038"/>
    </source>
</evidence>
<feature type="compositionally biased region" description="Polar residues" evidence="9">
    <location>
        <begin position="1212"/>
        <end position="1230"/>
    </location>
</feature>
<comment type="similarity">
    <text evidence="8">Belongs to the class I-like SAM-binding methyltransferase superfamily. C5-methyltransferase family.</text>
</comment>
<evidence type="ECO:0000256" key="8">
    <source>
        <dbReference type="PROSITE-ProRule" id="PRU01016"/>
    </source>
</evidence>
<evidence type="ECO:0000256" key="2">
    <source>
        <dbReference type="ARBA" id="ARBA00011975"/>
    </source>
</evidence>
<dbReference type="AlphaFoldDB" id="A0A7U2I0I2"/>
<feature type="active site" evidence="8">
    <location>
        <position position="738"/>
    </location>
</feature>
<dbReference type="PROSITE" id="PS51679">
    <property type="entry name" value="SAM_MT_C5"/>
    <property type="match status" value="1"/>
</dbReference>
<evidence type="ECO:0000313" key="12">
    <source>
        <dbReference type="Proteomes" id="UP000663193"/>
    </source>
</evidence>
<dbReference type="EMBL" id="CP069027">
    <property type="protein sequence ID" value="QRC95341.1"/>
    <property type="molecule type" value="Genomic_DNA"/>
</dbReference>
<feature type="compositionally biased region" description="Polar residues" evidence="9">
    <location>
        <begin position="1195"/>
        <end position="1204"/>
    </location>
</feature>
<dbReference type="CDD" id="cd04712">
    <property type="entry name" value="BAH_DCM_I"/>
    <property type="match status" value="1"/>
</dbReference>
<dbReference type="PROSITE" id="PS51038">
    <property type="entry name" value="BAH"/>
    <property type="match status" value="1"/>
</dbReference>
<feature type="compositionally biased region" description="Polar residues" evidence="9">
    <location>
        <begin position="1172"/>
        <end position="1183"/>
    </location>
</feature>
<dbReference type="GO" id="GO:0032259">
    <property type="term" value="P:methylation"/>
    <property type="evidence" value="ECO:0007669"/>
    <property type="project" value="UniProtKB-KW"/>
</dbReference>
<keyword evidence="4 8" id="KW-0808">Transferase</keyword>
<dbReference type="Pfam" id="PF25423">
    <property type="entry name" value="DUF7893"/>
    <property type="match status" value="1"/>
</dbReference>
<dbReference type="VEuPathDB" id="FungiDB:JI435_030390"/>
<evidence type="ECO:0000256" key="5">
    <source>
        <dbReference type="ARBA" id="ARBA00022691"/>
    </source>
</evidence>
<feature type="compositionally biased region" description="Basic and acidic residues" evidence="9">
    <location>
        <begin position="1260"/>
        <end position="1270"/>
    </location>
</feature>
<organism evidence="11 12">
    <name type="scientific">Phaeosphaeria nodorum (strain SN15 / ATCC MYA-4574 / FGSC 10173)</name>
    <name type="common">Glume blotch fungus</name>
    <name type="synonym">Parastagonospora nodorum</name>
    <dbReference type="NCBI Taxonomy" id="321614"/>
    <lineage>
        <taxon>Eukaryota</taxon>
        <taxon>Fungi</taxon>
        <taxon>Dikarya</taxon>
        <taxon>Ascomycota</taxon>
        <taxon>Pezizomycotina</taxon>
        <taxon>Dothideomycetes</taxon>
        <taxon>Pleosporomycetidae</taxon>
        <taxon>Pleosporales</taxon>
        <taxon>Pleosporineae</taxon>
        <taxon>Phaeosphaeriaceae</taxon>
        <taxon>Parastagonospora</taxon>
    </lineage>
</organism>
<dbReference type="EC" id="2.1.1.37" evidence="2"/>
<dbReference type="Gene3D" id="3.40.50.150">
    <property type="entry name" value="Vaccinia Virus protein VP39"/>
    <property type="match status" value="1"/>
</dbReference>
<dbReference type="InterPro" id="IPR050390">
    <property type="entry name" value="C5-Methyltransferase"/>
</dbReference>
<sequence>MSDFSDAIAAAQADSSKRQHNGAQGSLTAHVSQDGSSINDFARSHAPGWTPPCPITREDVALKSLKTQWNKFDTRTPAWDGYRSKRPVMVADLHDFEIYICPDSKARSYELLGLHHLEVPRSKKMLFDGFLCMGGVKHYVEGVPLNDFSIEGYGDSDDPTTATYVQSASAMKDPAYDIWYRLNEPTPAYARHHLPFLWVAQLAKHVLDFLDAKTRGSIGLDHFRSAFQPWLTARFIGQTTFDEWYHALHDRRDFRVCVNAYIDFLYQQAYNLPNSRSLLAHPLWADCMTGGLVQVEPQERIAKSTLATPDVYACFKHMYFGKVICPIALSKGVKAQQQQRSADMGFIAAATGPETTPTLHPYVQALVQVGDVVAFDPDRADKQKWRNADWEWLLHVTDVELTQNGAQRLFGLYLYRPRETNIFIAQYPRQNELFFSDNCNCDDGALLSTHIKGRYDVAWSPTTIPSSAFFVRQTYITQDSAFTTFTEGHKICECKKQPSKELKSYTRGESVYITKLLGDKKVLEPVVFHQLQEDTAHVIVRCFARLGRDLKEQATRVRKGIIAVNELVLTDTYESVAASRIERKCHLRFVSKNDILNDQIPFPYNRKGAGDYWFFSMGLSTKDGTPRLLYLARPPYYFKNGCEIGTETTTKLVGMSLFSGGGNLDRGIEEGGAVDVQTVVEWDAAAIHTQRANARNPTTQQFFCGSVDDHLSMAIAGSDDQLVPYIGCVNIILAGSPCPGFSTLQQNFTSPQSIKNASHITTICSYVDIYRPEYAILENVVSMADTRKGFEDQNVLSQLVAFFVSLGYQVNQYIMDAWTFGSCQRRSRLILTIAAPGLDMIRQPLHTHSLPPDDTAARSLGTLPNGQRFGGREYYPTPFTHFSANTATSDLPDIGNGNVQTCISHPSHRVSAQPSRKERALLDLIPHIPPGCGYREAYNQGIIPLVLQKPGKESDRAYQRIRKAALIPTITTGLSIQDSRNGATVHWQQNRPITIMEARRTQGYLDHEPIIGSLSAQYRIVGNGVDRQVAFALGRAIRQAVIANMQRGLGSSTFRAPTLVDVENDDDHFSDTASIHSGIFMNVPTPRNSEAHTTNASAMSSKCSRRIIGSTDGDVSDETSVPGILGLDGASDARDTPLTAPRPNTSGILSRVSTTIANSIKGLADRSLRYQSTSATSVISTPSPFKRSHDESLDESSNFTTESSDCTRKQIKLSNHTQSDSYKSAETSRNTWRRDRSLSKARYTRHSGLEVAFTPKQWNKRPESEDSTRK</sequence>
<keyword evidence="12" id="KW-1185">Reference proteome</keyword>
<dbReference type="OrthoDB" id="5376140at2759"/>
<dbReference type="PANTHER" id="PTHR10629:SF54">
    <property type="entry name" value="DNA METHYLTRANSFERASE DIM-2"/>
    <property type="match status" value="1"/>
</dbReference>
<evidence type="ECO:0000256" key="7">
    <source>
        <dbReference type="ARBA" id="ARBA00023242"/>
    </source>
</evidence>
<evidence type="ECO:0000256" key="3">
    <source>
        <dbReference type="ARBA" id="ARBA00022603"/>
    </source>
</evidence>
<feature type="compositionally biased region" description="Low complexity" evidence="9">
    <location>
        <begin position="1"/>
        <end position="14"/>
    </location>
</feature>
<dbReference type="GO" id="GO:0003682">
    <property type="term" value="F:chromatin binding"/>
    <property type="evidence" value="ECO:0007669"/>
    <property type="project" value="InterPro"/>
</dbReference>
<feature type="compositionally biased region" description="Polar residues" evidence="9">
    <location>
        <begin position="21"/>
        <end position="31"/>
    </location>
</feature>